<evidence type="ECO:0000313" key="7">
    <source>
        <dbReference type="EMBL" id="RGU93042.1"/>
    </source>
</evidence>
<keyword evidence="3" id="KW-0663">Pyridoxal phosphate</keyword>
<organism evidence="7 8">
    <name type="scientific">Holdemanella biformis</name>
    <dbReference type="NCBI Taxonomy" id="1735"/>
    <lineage>
        <taxon>Bacteria</taxon>
        <taxon>Bacillati</taxon>
        <taxon>Bacillota</taxon>
        <taxon>Erysipelotrichia</taxon>
        <taxon>Erysipelotrichales</taxon>
        <taxon>Erysipelotrichaceae</taxon>
        <taxon>Holdemanella</taxon>
    </lineage>
</organism>
<comment type="caution">
    <text evidence="7">The sequence shown here is derived from an EMBL/GenBank/DDBJ whole genome shotgun (WGS) entry which is preliminary data.</text>
</comment>
<dbReference type="AlphaFoldDB" id="A0A395WAP7"/>
<dbReference type="InterPro" id="IPR015424">
    <property type="entry name" value="PyrdxlP-dep_Trfase"/>
</dbReference>
<dbReference type="CDD" id="cd00609">
    <property type="entry name" value="AAT_like"/>
    <property type="match status" value="1"/>
</dbReference>
<evidence type="ECO:0000256" key="1">
    <source>
        <dbReference type="ARBA" id="ARBA00001933"/>
    </source>
</evidence>
<reference evidence="7 8" key="1">
    <citation type="submission" date="2018-08" db="EMBL/GenBank/DDBJ databases">
        <title>A genome reference for cultivated species of the human gut microbiota.</title>
        <authorList>
            <person name="Zou Y."/>
            <person name="Xue W."/>
            <person name="Luo G."/>
        </authorList>
    </citation>
    <scope>NUCLEOTIDE SEQUENCE [LARGE SCALE GENOMIC DNA]</scope>
    <source>
        <strain evidence="7 8">AF15-20</strain>
    </source>
</reference>
<feature type="domain" description="Aminotransferase class I/classII large" evidence="6">
    <location>
        <begin position="75"/>
        <end position="389"/>
    </location>
</feature>
<gene>
    <name evidence="7" type="ORF">DWW32_03450</name>
</gene>
<evidence type="ECO:0000256" key="5">
    <source>
        <dbReference type="ARBA" id="ARBA00037974"/>
    </source>
</evidence>
<comment type="similarity">
    <text evidence="5">Belongs to the class-II pyridoxal-phosphate-dependent aminotransferase family. MalY/PatB cystathionine beta-lyase subfamily.</text>
</comment>
<dbReference type="Gene3D" id="3.90.1150.10">
    <property type="entry name" value="Aspartate Aminotransferase, domain 1"/>
    <property type="match status" value="1"/>
</dbReference>
<comment type="cofactor">
    <cofactor evidence="1">
        <name>pyridoxal 5'-phosphate</name>
        <dbReference type="ChEBI" id="CHEBI:597326"/>
    </cofactor>
</comment>
<dbReference type="InterPro" id="IPR015421">
    <property type="entry name" value="PyrdxlP-dep_Trfase_major"/>
</dbReference>
<dbReference type="EMBL" id="QRYQ01000004">
    <property type="protein sequence ID" value="RGU93042.1"/>
    <property type="molecule type" value="Genomic_DNA"/>
</dbReference>
<accession>A0A395WAP7</accession>
<evidence type="ECO:0000256" key="4">
    <source>
        <dbReference type="ARBA" id="ARBA00023239"/>
    </source>
</evidence>
<dbReference type="SUPFAM" id="SSF53383">
    <property type="entry name" value="PLP-dependent transferases"/>
    <property type="match status" value="1"/>
</dbReference>
<evidence type="ECO:0000259" key="6">
    <source>
        <dbReference type="Pfam" id="PF00155"/>
    </source>
</evidence>
<dbReference type="GO" id="GO:0008483">
    <property type="term" value="F:transaminase activity"/>
    <property type="evidence" value="ECO:0007669"/>
    <property type="project" value="UniProtKB-KW"/>
</dbReference>
<evidence type="ECO:0000256" key="3">
    <source>
        <dbReference type="ARBA" id="ARBA00022898"/>
    </source>
</evidence>
<dbReference type="PANTHER" id="PTHR43525:SF1">
    <property type="entry name" value="PROTEIN MALY"/>
    <property type="match status" value="1"/>
</dbReference>
<dbReference type="Pfam" id="PF00155">
    <property type="entry name" value="Aminotran_1_2"/>
    <property type="match status" value="1"/>
</dbReference>
<protein>
    <recommendedName>
        <fullName evidence="2">cysteine-S-conjugate beta-lyase</fullName>
        <ecNumber evidence="2">4.4.1.13</ecNumber>
    </recommendedName>
</protein>
<dbReference type="EC" id="4.4.1.13" evidence="2"/>
<keyword evidence="4" id="KW-0456">Lyase</keyword>
<dbReference type="InterPro" id="IPR015422">
    <property type="entry name" value="PyrdxlP-dep_Trfase_small"/>
</dbReference>
<dbReference type="Gene3D" id="3.40.640.10">
    <property type="entry name" value="Type I PLP-dependent aspartate aminotransferase-like (Major domain)"/>
    <property type="match status" value="1"/>
</dbReference>
<dbReference type="Proteomes" id="UP000265489">
    <property type="component" value="Unassembled WGS sequence"/>
</dbReference>
<dbReference type="InterPro" id="IPR004839">
    <property type="entry name" value="Aminotransferase_I/II_large"/>
</dbReference>
<dbReference type="GO" id="GO:0047804">
    <property type="term" value="F:cysteine-S-conjugate beta-lyase activity"/>
    <property type="evidence" value="ECO:0007669"/>
    <property type="project" value="UniProtKB-EC"/>
</dbReference>
<keyword evidence="7" id="KW-0032">Aminotransferase</keyword>
<dbReference type="PANTHER" id="PTHR43525">
    <property type="entry name" value="PROTEIN MALY"/>
    <property type="match status" value="1"/>
</dbReference>
<name>A0A395WAP7_9FIRM</name>
<dbReference type="GO" id="GO:0030170">
    <property type="term" value="F:pyridoxal phosphate binding"/>
    <property type="evidence" value="ECO:0007669"/>
    <property type="project" value="InterPro"/>
</dbReference>
<dbReference type="RefSeq" id="WP_118324774.1">
    <property type="nucleotide sequence ID" value="NZ_QRYH01000003.1"/>
</dbReference>
<sequence>MKYDFTTLLNRQGHDALALDVLPIKDVEVDPNFSRIPMWVADMNYPVFENIQRHMINRINEPHFGYFEMPEDYYKAIQFWQKETHGIDVEKEAIGYENGVLGILSSALEAFTSSGEAILVQSPCYIGFIHTLNNLGRKIIDSPLIKENNWSLDYEDIEKKIIKHNIHFALFCSPHNPTGRVWKKEEIQKFMDICKKHDVLVFSDEIWSDLVRKENTHIPTQSVSEDAKKRTIAAYAPSKTFNLAGLVGSYHIIYNKYLRDRLNKQASLSHYNSPNILSIHALMGAYCKDGLDWVNELNEVISTNVDYAIDFIHTHFKGIEVIKPEGTYMLYLDCTKYLDTHDITMDELLKKGVRYGVCWQDGRPFMNPNTIRMNLALPTSLVEEAFSRLKEFVF</sequence>
<proteinExistence type="inferred from homology"/>
<dbReference type="InterPro" id="IPR051798">
    <property type="entry name" value="Class-II_PLP-Dep_Aminotrans"/>
</dbReference>
<keyword evidence="7" id="KW-0808">Transferase</keyword>
<dbReference type="GeneID" id="66578881"/>
<evidence type="ECO:0000313" key="8">
    <source>
        <dbReference type="Proteomes" id="UP000265489"/>
    </source>
</evidence>
<evidence type="ECO:0000256" key="2">
    <source>
        <dbReference type="ARBA" id="ARBA00012224"/>
    </source>
</evidence>